<accession>A0A9W8RXD7</accession>
<dbReference type="SUPFAM" id="SSF52540">
    <property type="entry name" value="P-loop containing nucleoside triphosphate hydrolases"/>
    <property type="match status" value="1"/>
</dbReference>
<dbReference type="OrthoDB" id="10042665at2759"/>
<organism evidence="3 4">
    <name type="scientific">Fusarium torreyae</name>
    <dbReference type="NCBI Taxonomy" id="1237075"/>
    <lineage>
        <taxon>Eukaryota</taxon>
        <taxon>Fungi</taxon>
        <taxon>Dikarya</taxon>
        <taxon>Ascomycota</taxon>
        <taxon>Pezizomycotina</taxon>
        <taxon>Sordariomycetes</taxon>
        <taxon>Hypocreomycetidae</taxon>
        <taxon>Hypocreales</taxon>
        <taxon>Nectriaceae</taxon>
        <taxon>Fusarium</taxon>
    </lineage>
</organism>
<dbReference type="Gene3D" id="3.40.50.300">
    <property type="entry name" value="P-loop containing nucleotide triphosphate hydrolases"/>
    <property type="match status" value="1"/>
</dbReference>
<dbReference type="GO" id="GO:0016887">
    <property type="term" value="F:ATP hydrolysis activity"/>
    <property type="evidence" value="ECO:0007669"/>
    <property type="project" value="InterPro"/>
</dbReference>
<sequence length="674" mass="76033">MTTTVNWADGYESVEDDDIGHWQTGWGKAEELSEEEVMDGVGEICQVRDAFAKLDIEGSFMTWLDEKPFGEDEEKMRKAKRVRDTYAVVCGYYPLPDGTWEVRKIIINNVALKSALCSVFKEYPGVDCNTSTLKFTKPFVPLVHRWKQLCKLATKEIGSEVQQTMSLFVGMLKRELRDTLKKLKTIKATGYVSFEDLPLAFEPGQLIIRSRPQMAAGIFRKLSLSPVGYTVNVDQVMWNGYEYGVVQMTWTLNFFEDSCRLAELDVHPCWACSEHAANDVRSALIKRGRKYEELRGKHLRFHVGVTQVSRDENSWEYRPPIEVSEGRVIVDAAGYHELERVPTTNVNFLSSLEIRSTSITDVKHTKNITTPGPQKSQNSHDQKNGTAQDLVSLTDEQCMLAVSTVKCFALDKKVRCNMEVDHLVDIKWNSQAFEKLVLDDSEKRLVLGFVGANKGGQLEDFDDFVDGKGKGLILLLCGPPGTGKTLTAESVSENLERPLYRLDASDLGMNTHDLEHRLRLALNRCARWDAILLLDEADVFLETRSSSNLVQNELTSIFLRLLEYYKGVMILTTNRFPAIDPAFESRIDIALPFKDHDAASRAKIWYNFLVREDTILADDSAAIEKLAGLPLNGRQIKSAVKTARILAASENIPLGIDHLHIVVDMRIKALQLLS</sequence>
<comment type="caution">
    <text evidence="3">The sequence shown here is derived from an EMBL/GenBank/DDBJ whole genome shotgun (WGS) entry which is preliminary data.</text>
</comment>
<dbReference type="PANTHER" id="PTHR46411">
    <property type="entry name" value="FAMILY ATPASE, PUTATIVE-RELATED"/>
    <property type="match status" value="1"/>
</dbReference>
<feature type="region of interest" description="Disordered" evidence="1">
    <location>
        <begin position="363"/>
        <end position="385"/>
    </location>
</feature>
<reference evidence="3" key="1">
    <citation type="submission" date="2022-09" db="EMBL/GenBank/DDBJ databases">
        <title>Fusarium specimens isolated from Avocado Roots.</title>
        <authorList>
            <person name="Stajich J."/>
            <person name="Roper C."/>
            <person name="Heimlech-Rivalta G."/>
        </authorList>
    </citation>
    <scope>NUCLEOTIDE SEQUENCE</scope>
    <source>
        <strain evidence="3">CF00136</strain>
    </source>
</reference>
<evidence type="ECO:0000313" key="4">
    <source>
        <dbReference type="Proteomes" id="UP001152049"/>
    </source>
</evidence>
<dbReference type="Pfam" id="PF22942">
    <property type="entry name" value="DUF7025"/>
    <property type="match status" value="1"/>
</dbReference>
<dbReference type="Pfam" id="PF00004">
    <property type="entry name" value="AAA"/>
    <property type="match status" value="1"/>
</dbReference>
<dbReference type="InterPro" id="IPR003959">
    <property type="entry name" value="ATPase_AAA_core"/>
</dbReference>
<proteinExistence type="predicted"/>
<dbReference type="PANTHER" id="PTHR46411:SF3">
    <property type="entry name" value="AAA+ ATPASE DOMAIN-CONTAINING PROTEIN"/>
    <property type="match status" value="1"/>
</dbReference>
<evidence type="ECO:0000259" key="2">
    <source>
        <dbReference type="SMART" id="SM00382"/>
    </source>
</evidence>
<dbReference type="SMART" id="SM00382">
    <property type="entry name" value="AAA"/>
    <property type="match status" value="1"/>
</dbReference>
<dbReference type="InterPro" id="IPR054289">
    <property type="entry name" value="DUF7025"/>
</dbReference>
<gene>
    <name evidence="3" type="ORF">NW762_007622</name>
</gene>
<keyword evidence="4" id="KW-1185">Reference proteome</keyword>
<dbReference type="EMBL" id="JAOQAZ010000014">
    <property type="protein sequence ID" value="KAJ4259691.1"/>
    <property type="molecule type" value="Genomic_DNA"/>
</dbReference>
<evidence type="ECO:0000256" key="1">
    <source>
        <dbReference type="SAM" id="MobiDB-lite"/>
    </source>
</evidence>
<dbReference type="Proteomes" id="UP001152049">
    <property type="component" value="Unassembled WGS sequence"/>
</dbReference>
<feature type="domain" description="AAA+ ATPase" evidence="2">
    <location>
        <begin position="470"/>
        <end position="593"/>
    </location>
</feature>
<dbReference type="CDD" id="cd19481">
    <property type="entry name" value="RecA-like_protease"/>
    <property type="match status" value="1"/>
</dbReference>
<name>A0A9W8RXD7_9HYPO</name>
<dbReference type="AlphaFoldDB" id="A0A9W8RXD7"/>
<dbReference type="GO" id="GO:0005524">
    <property type="term" value="F:ATP binding"/>
    <property type="evidence" value="ECO:0007669"/>
    <property type="project" value="InterPro"/>
</dbReference>
<dbReference type="InterPro" id="IPR003593">
    <property type="entry name" value="AAA+_ATPase"/>
</dbReference>
<evidence type="ECO:0000313" key="3">
    <source>
        <dbReference type="EMBL" id="KAJ4259691.1"/>
    </source>
</evidence>
<dbReference type="InterPro" id="IPR027417">
    <property type="entry name" value="P-loop_NTPase"/>
</dbReference>
<protein>
    <recommendedName>
        <fullName evidence="2">AAA+ ATPase domain-containing protein</fullName>
    </recommendedName>
</protein>
<feature type="compositionally biased region" description="Polar residues" evidence="1">
    <location>
        <begin position="367"/>
        <end position="377"/>
    </location>
</feature>